<evidence type="ECO:0000256" key="5">
    <source>
        <dbReference type="RuleBase" id="RU000562"/>
    </source>
</evidence>
<dbReference type="InterPro" id="IPR001787">
    <property type="entry name" value="Ribosomal_bL21"/>
</dbReference>
<dbReference type="Proteomes" id="UP000324209">
    <property type="component" value="Chromosome"/>
</dbReference>
<dbReference type="GO" id="GO:1990904">
    <property type="term" value="C:ribonucleoprotein complex"/>
    <property type="evidence" value="ECO:0007669"/>
    <property type="project" value="UniProtKB-KW"/>
</dbReference>
<dbReference type="GO" id="GO:0003735">
    <property type="term" value="F:structural constituent of ribosome"/>
    <property type="evidence" value="ECO:0007669"/>
    <property type="project" value="InterPro"/>
</dbReference>
<comment type="similarity">
    <text evidence="1 4 5">Belongs to the bacterial ribosomal protein bL21 family.</text>
</comment>
<dbReference type="EMBL" id="CP036150">
    <property type="protein sequence ID" value="QEN09878.1"/>
    <property type="molecule type" value="Genomic_DNA"/>
</dbReference>
<evidence type="ECO:0000256" key="1">
    <source>
        <dbReference type="ARBA" id="ARBA00008563"/>
    </source>
</evidence>
<dbReference type="InterPro" id="IPR028909">
    <property type="entry name" value="bL21-like"/>
</dbReference>
<dbReference type="SUPFAM" id="SSF141091">
    <property type="entry name" value="L21p-like"/>
    <property type="match status" value="1"/>
</dbReference>
<dbReference type="PANTHER" id="PTHR21349">
    <property type="entry name" value="50S RIBOSOMAL PROTEIN L21"/>
    <property type="match status" value="1"/>
</dbReference>
<dbReference type="AlphaFoldDB" id="A0A5C1QR86"/>
<dbReference type="InterPro" id="IPR036164">
    <property type="entry name" value="bL21-like_sf"/>
</dbReference>
<sequence>MYALVEIKGKQYKAEKGAVLLVDKFDNQAGDKVEFDSVLLISGEGDTKVGSPYVDGAKVTAVVKSNVKDKKVVVFKFKRTKGYRRTQGHRQNYTLLQVEDILGA</sequence>
<proteinExistence type="inferred from homology"/>
<dbReference type="HAMAP" id="MF_01363">
    <property type="entry name" value="Ribosomal_bL21"/>
    <property type="match status" value="1"/>
</dbReference>
<keyword evidence="2 4" id="KW-0689">Ribosomal protein</keyword>
<protein>
    <recommendedName>
        <fullName evidence="4">Large ribosomal subunit protein bL21</fullName>
    </recommendedName>
</protein>
<evidence type="ECO:0000256" key="4">
    <source>
        <dbReference type="HAMAP-Rule" id="MF_01363"/>
    </source>
</evidence>
<keyword evidence="3 4" id="KW-0687">Ribonucleoprotein</keyword>
<evidence type="ECO:0000313" key="7">
    <source>
        <dbReference type="Proteomes" id="UP000324209"/>
    </source>
</evidence>
<evidence type="ECO:0000313" key="6">
    <source>
        <dbReference type="EMBL" id="QEN09878.1"/>
    </source>
</evidence>
<comment type="subunit">
    <text evidence="4">Part of the 50S ribosomal subunit. Contacts protein L20.</text>
</comment>
<dbReference type="OrthoDB" id="9813334at2"/>
<dbReference type="GO" id="GO:0019843">
    <property type="term" value="F:rRNA binding"/>
    <property type="evidence" value="ECO:0007669"/>
    <property type="project" value="UniProtKB-UniRule"/>
</dbReference>
<reference evidence="6 7" key="1">
    <citation type="submission" date="2019-02" db="EMBL/GenBank/DDBJ databases">
        <title>Complete Genome Sequence and Methylome Analysis of free living Spirochaetas.</title>
        <authorList>
            <person name="Fomenkov A."/>
            <person name="Dubinina G."/>
            <person name="Leshcheva N."/>
            <person name="Mikheeva N."/>
            <person name="Grabovich M."/>
            <person name="Vincze T."/>
            <person name="Roberts R.J."/>
        </authorList>
    </citation>
    <scope>NUCLEOTIDE SEQUENCE [LARGE SCALE GENOMIC DNA]</scope>
    <source>
        <strain evidence="6 7">K2</strain>
    </source>
</reference>
<keyword evidence="7" id="KW-1185">Reference proteome</keyword>
<organism evidence="6 7">
    <name type="scientific">Oceanispirochaeta crateris</name>
    <dbReference type="NCBI Taxonomy" id="2518645"/>
    <lineage>
        <taxon>Bacteria</taxon>
        <taxon>Pseudomonadati</taxon>
        <taxon>Spirochaetota</taxon>
        <taxon>Spirochaetia</taxon>
        <taxon>Spirochaetales</taxon>
        <taxon>Spirochaetaceae</taxon>
        <taxon>Oceanispirochaeta</taxon>
    </lineage>
</organism>
<dbReference type="PANTHER" id="PTHR21349:SF0">
    <property type="entry name" value="LARGE RIBOSOMAL SUBUNIT PROTEIN BL21M"/>
    <property type="match status" value="1"/>
</dbReference>
<evidence type="ECO:0000256" key="2">
    <source>
        <dbReference type="ARBA" id="ARBA00022980"/>
    </source>
</evidence>
<keyword evidence="4 5" id="KW-0694">RNA-binding</keyword>
<accession>A0A5C1QR86</accession>
<dbReference type="Pfam" id="PF00829">
    <property type="entry name" value="Ribosomal_L21p"/>
    <property type="match status" value="1"/>
</dbReference>
<dbReference type="KEGG" id="ock:EXM22_07110"/>
<name>A0A5C1QR86_9SPIO</name>
<dbReference type="GO" id="GO:0005840">
    <property type="term" value="C:ribosome"/>
    <property type="evidence" value="ECO:0007669"/>
    <property type="project" value="UniProtKB-KW"/>
</dbReference>
<evidence type="ECO:0000256" key="3">
    <source>
        <dbReference type="ARBA" id="ARBA00023274"/>
    </source>
</evidence>
<dbReference type="RefSeq" id="WP_149487946.1">
    <property type="nucleotide sequence ID" value="NZ_CP036150.1"/>
</dbReference>
<dbReference type="GO" id="GO:0006412">
    <property type="term" value="P:translation"/>
    <property type="evidence" value="ECO:0007669"/>
    <property type="project" value="UniProtKB-UniRule"/>
</dbReference>
<dbReference type="GO" id="GO:0005737">
    <property type="term" value="C:cytoplasm"/>
    <property type="evidence" value="ECO:0007669"/>
    <property type="project" value="UniProtKB-ARBA"/>
</dbReference>
<dbReference type="NCBIfam" id="TIGR00061">
    <property type="entry name" value="L21"/>
    <property type="match status" value="1"/>
</dbReference>
<gene>
    <name evidence="4 6" type="primary">rplU</name>
    <name evidence="6" type="ORF">EXM22_07110</name>
</gene>
<comment type="function">
    <text evidence="4 5">This protein binds to 23S rRNA in the presence of protein L20.</text>
</comment>
<keyword evidence="4 5" id="KW-0699">rRNA-binding</keyword>